<sequence length="146" mass="16477">MHMCADSPSIPDVQSAVPFFEAGLSLFIHPRSPHVPTVHANYRCFEITTQPTEEEAAHGKPGKLTPCGEPHKRFAGDDVARQRTAETFAFVPSYVSILERRYKAASTEHEKRWQLIRRGQYVEFDLVFDRGTKFGLMPSGARRVSS</sequence>
<comment type="similarity">
    <text evidence="2">Belongs to the aerobic coproporphyrinogen-III oxidase family.</text>
</comment>
<keyword evidence="6" id="KW-0627">Porphyrin biosynthesis</keyword>
<keyword evidence="5" id="KW-0560">Oxidoreductase</keyword>
<dbReference type="STRING" id="114155.A0A4Q9PL21"/>
<dbReference type="Gene3D" id="3.40.1500.10">
    <property type="entry name" value="Coproporphyrinogen III oxidase, aerobic"/>
    <property type="match status" value="2"/>
</dbReference>
<evidence type="ECO:0000256" key="5">
    <source>
        <dbReference type="ARBA" id="ARBA00023002"/>
    </source>
</evidence>
<dbReference type="GO" id="GO:0006782">
    <property type="term" value="P:protoporphyrinogen IX biosynthetic process"/>
    <property type="evidence" value="ECO:0007669"/>
    <property type="project" value="UniProtKB-UniPathway"/>
</dbReference>
<reference evidence="8 9" key="1">
    <citation type="submission" date="2019-01" db="EMBL/GenBank/DDBJ databases">
        <title>Draft genome sequences of three monokaryotic isolates of the white-rot basidiomycete fungus Dichomitus squalens.</title>
        <authorList>
            <consortium name="DOE Joint Genome Institute"/>
            <person name="Lopez S.C."/>
            <person name="Andreopoulos B."/>
            <person name="Pangilinan J."/>
            <person name="Lipzen A."/>
            <person name="Riley R."/>
            <person name="Ahrendt S."/>
            <person name="Ng V."/>
            <person name="Barry K."/>
            <person name="Daum C."/>
            <person name="Grigoriev I.V."/>
            <person name="Hilden K.S."/>
            <person name="Makela M.R."/>
            <person name="de Vries R.P."/>
        </authorList>
    </citation>
    <scope>NUCLEOTIDE SEQUENCE [LARGE SCALE GENOMIC DNA]</scope>
    <source>
        <strain evidence="8 9">CBS 464.89</strain>
    </source>
</reference>
<dbReference type="PANTHER" id="PTHR10755:SF0">
    <property type="entry name" value="OXYGEN-DEPENDENT COPROPORPHYRINOGEN-III OXIDASE, MITOCHONDRIAL"/>
    <property type="match status" value="1"/>
</dbReference>
<keyword evidence="9" id="KW-1185">Reference proteome</keyword>
<dbReference type="Pfam" id="PF01218">
    <property type="entry name" value="Coprogen_oxidas"/>
    <property type="match status" value="2"/>
</dbReference>
<evidence type="ECO:0000313" key="9">
    <source>
        <dbReference type="Proteomes" id="UP000292082"/>
    </source>
</evidence>
<evidence type="ECO:0000256" key="1">
    <source>
        <dbReference type="ARBA" id="ARBA00005168"/>
    </source>
</evidence>
<dbReference type="GO" id="GO:0005737">
    <property type="term" value="C:cytoplasm"/>
    <property type="evidence" value="ECO:0007669"/>
    <property type="project" value="TreeGrafter"/>
</dbReference>
<dbReference type="PANTHER" id="PTHR10755">
    <property type="entry name" value="COPROPORPHYRINOGEN III OXIDASE, MITOCHONDRIAL"/>
    <property type="match status" value="1"/>
</dbReference>
<dbReference type="SUPFAM" id="SSF102886">
    <property type="entry name" value="Coproporphyrinogen III oxidase"/>
    <property type="match status" value="1"/>
</dbReference>
<evidence type="ECO:0000256" key="6">
    <source>
        <dbReference type="ARBA" id="ARBA00023244"/>
    </source>
</evidence>
<evidence type="ECO:0000256" key="2">
    <source>
        <dbReference type="ARBA" id="ARBA00010644"/>
    </source>
</evidence>
<evidence type="ECO:0000256" key="4">
    <source>
        <dbReference type="ARBA" id="ARBA00012869"/>
    </source>
</evidence>
<dbReference type="EMBL" id="ML145180">
    <property type="protein sequence ID" value="TBU54842.1"/>
    <property type="molecule type" value="Genomic_DNA"/>
</dbReference>
<dbReference type="UniPathway" id="UPA00251">
    <property type="reaction ID" value="UER00322"/>
</dbReference>
<comment type="pathway">
    <text evidence="1">Porphyrin-containing compound metabolism; protoporphyrin-IX biosynthesis; protoporphyrinogen-IX from coproporphyrinogen-III (O2 route): step 1/1.</text>
</comment>
<evidence type="ECO:0000256" key="7">
    <source>
        <dbReference type="SAM" id="MobiDB-lite"/>
    </source>
</evidence>
<evidence type="ECO:0000256" key="3">
    <source>
        <dbReference type="ARBA" id="ARBA00011738"/>
    </source>
</evidence>
<dbReference type="AlphaFoldDB" id="A0A4Q9PL21"/>
<proteinExistence type="inferred from homology"/>
<evidence type="ECO:0000313" key="8">
    <source>
        <dbReference type="EMBL" id="TBU54842.1"/>
    </source>
</evidence>
<protein>
    <recommendedName>
        <fullName evidence="4">coproporphyrinogen oxidase</fullName>
        <ecNumber evidence="4">1.3.3.3</ecNumber>
    </recommendedName>
</protein>
<comment type="subunit">
    <text evidence="3">Homodimer.</text>
</comment>
<gene>
    <name evidence="8" type="ORF">BD310DRAFT_951176</name>
</gene>
<dbReference type="GO" id="GO:0004109">
    <property type="term" value="F:coproporphyrinogen oxidase activity"/>
    <property type="evidence" value="ECO:0007669"/>
    <property type="project" value="UniProtKB-EC"/>
</dbReference>
<dbReference type="EC" id="1.3.3.3" evidence="4"/>
<feature type="region of interest" description="Disordered" evidence="7">
    <location>
        <begin position="52"/>
        <end position="71"/>
    </location>
</feature>
<name>A0A4Q9PL21_9APHY</name>
<dbReference type="InterPro" id="IPR001260">
    <property type="entry name" value="Coprogen_oxidase_aer"/>
</dbReference>
<organism evidence="8 9">
    <name type="scientific">Dichomitus squalens</name>
    <dbReference type="NCBI Taxonomy" id="114155"/>
    <lineage>
        <taxon>Eukaryota</taxon>
        <taxon>Fungi</taxon>
        <taxon>Dikarya</taxon>
        <taxon>Basidiomycota</taxon>
        <taxon>Agaricomycotina</taxon>
        <taxon>Agaricomycetes</taxon>
        <taxon>Polyporales</taxon>
        <taxon>Polyporaceae</taxon>
        <taxon>Dichomitus</taxon>
    </lineage>
</organism>
<dbReference type="InterPro" id="IPR036406">
    <property type="entry name" value="Coprogen_oxidase_aer_sf"/>
</dbReference>
<dbReference type="Proteomes" id="UP000292082">
    <property type="component" value="Unassembled WGS sequence"/>
</dbReference>
<accession>A0A4Q9PL21</accession>
<dbReference type="PRINTS" id="PR00073">
    <property type="entry name" value="COPRGNOXDASE"/>
</dbReference>